<evidence type="ECO:0000256" key="8">
    <source>
        <dbReference type="ARBA" id="ARBA00023212"/>
    </source>
</evidence>
<dbReference type="Gene3D" id="3.40.850.10">
    <property type="entry name" value="Kinesin motor domain"/>
    <property type="match status" value="1"/>
</dbReference>
<dbReference type="InterPro" id="IPR033467">
    <property type="entry name" value="Tesmin/TSO1-like_CXC"/>
</dbReference>
<feature type="coiled-coil region" evidence="11">
    <location>
        <begin position="913"/>
        <end position="940"/>
    </location>
</feature>
<name>W5J640_ANODA</name>
<dbReference type="GO" id="GO:0007018">
    <property type="term" value="P:microtubule-based movement"/>
    <property type="evidence" value="ECO:0007669"/>
    <property type="project" value="InterPro"/>
</dbReference>
<accession>W5J640</accession>
<feature type="region of interest" description="Disordered" evidence="12">
    <location>
        <begin position="1042"/>
        <end position="1134"/>
    </location>
</feature>
<dbReference type="SUPFAM" id="SSF52540">
    <property type="entry name" value="P-loop containing nucleoside triphosphate hydrolases"/>
    <property type="match status" value="1"/>
</dbReference>
<reference evidence="14" key="2">
    <citation type="submission" date="2010-05" db="EMBL/GenBank/DDBJ databases">
        <authorList>
            <person name="Almeida L.G."/>
            <person name="Nicolas M.F."/>
            <person name="Souza R.C."/>
            <person name="Vasconcelos A.T.R."/>
        </authorList>
    </citation>
    <scope>NUCLEOTIDE SEQUENCE</scope>
</reference>
<reference evidence="14" key="3">
    <citation type="journal article" date="2013" name="Nucleic Acids Res.">
        <title>The genome of Anopheles darlingi, the main neotropical malaria vector.</title>
        <authorList>
            <person name="Marinotti O."/>
            <person name="Cerqueira G.C."/>
            <person name="de Almeida L.G."/>
            <person name="Ferro M.I."/>
            <person name="Loreto E.L."/>
            <person name="Zaha A."/>
            <person name="Teixeira S.M."/>
            <person name="Wespiser A.R."/>
            <person name="Almeida E Silva A."/>
            <person name="Schlindwein A.D."/>
            <person name="Pacheco A.C."/>
            <person name="Silva A.L."/>
            <person name="Graveley B.R."/>
            <person name="Walenz B.P."/>
            <person name="Lima Bde A."/>
            <person name="Ribeiro C.A."/>
            <person name="Nunes-Silva C.G."/>
            <person name="de Carvalho C.R."/>
            <person name="Soares C.M."/>
            <person name="de Menezes C.B."/>
            <person name="Matiolli C."/>
            <person name="Caffrey D."/>
            <person name="Araujo D.A."/>
            <person name="de Oliveira D.M."/>
            <person name="Golenbock D."/>
            <person name="Grisard E.C."/>
            <person name="Fantinatti-Garboggini F."/>
            <person name="de Carvalho F.M."/>
            <person name="Barcellos F.G."/>
            <person name="Prosdocimi F."/>
            <person name="May G."/>
            <person name="Azevedo Junior G.M."/>
            <person name="Guimaraes G.M."/>
            <person name="Goldman G.H."/>
            <person name="Padilha I.Q."/>
            <person name="Batista Jda S."/>
            <person name="Ferro J.A."/>
            <person name="Ribeiro J.M."/>
            <person name="Fietto J.L."/>
            <person name="Dabbas K.M."/>
            <person name="Cerdeira L."/>
            <person name="Agnez-Lima L.F."/>
            <person name="Brocchi M."/>
            <person name="de Carvalho M.O."/>
            <person name="Teixeira Mde M."/>
            <person name="Diniz Maia Mde M."/>
            <person name="Goldman M.H."/>
            <person name="Cruz Schneider M.P."/>
            <person name="Felipe M.S."/>
            <person name="Hungria M."/>
            <person name="Nicolas M.F."/>
            <person name="Pereira M."/>
            <person name="Montes M.A."/>
            <person name="Cantao M.E."/>
            <person name="Vincentz M."/>
            <person name="Rafael M.S."/>
            <person name="Silverman N."/>
            <person name="Stoco P.H."/>
            <person name="Souza R.C."/>
            <person name="Vicentini R."/>
            <person name="Gazzinelli R.T."/>
            <person name="Neves Rde O."/>
            <person name="Silva R."/>
            <person name="Astolfi-Filho S."/>
            <person name="Maciel T.E."/>
            <person name="Urmenyi T.P."/>
            <person name="Tadei W.P."/>
            <person name="Camargo E.P."/>
            <person name="de Vasconcelos A.T."/>
        </authorList>
    </citation>
    <scope>NUCLEOTIDE SEQUENCE</scope>
</reference>
<dbReference type="OMA" id="DAFTTHH"/>
<evidence type="ECO:0000256" key="2">
    <source>
        <dbReference type="ARBA" id="ARBA00022490"/>
    </source>
</evidence>
<dbReference type="GO" id="GO:0005524">
    <property type="term" value="F:ATP binding"/>
    <property type="evidence" value="ECO:0007669"/>
    <property type="project" value="UniProtKB-UniRule"/>
</dbReference>
<evidence type="ECO:0000313" key="14">
    <source>
        <dbReference type="EMBL" id="ETN58274.1"/>
    </source>
</evidence>
<keyword evidence="5 10" id="KW-0067">ATP-binding</keyword>
<dbReference type="FunFam" id="3.40.850.10:FF:000019">
    <property type="entry name" value="Kinesin-like protein KIN-5D"/>
    <property type="match status" value="1"/>
</dbReference>
<reference evidence="15" key="4">
    <citation type="submission" date="2015-06" db="UniProtKB">
        <authorList>
            <consortium name="EnsemblMetazoa"/>
        </authorList>
    </citation>
    <scope>IDENTIFICATION</scope>
</reference>
<feature type="compositionally biased region" description="Polar residues" evidence="12">
    <location>
        <begin position="1108"/>
        <end position="1118"/>
    </location>
</feature>
<dbReference type="Proteomes" id="UP000000673">
    <property type="component" value="Unassembled WGS sequence"/>
</dbReference>
<gene>
    <name evidence="14" type="ORF">AND_010140</name>
</gene>
<feature type="region of interest" description="Disordered" evidence="12">
    <location>
        <begin position="767"/>
        <end position="789"/>
    </location>
</feature>
<feature type="compositionally biased region" description="Polar residues" evidence="12">
    <location>
        <begin position="1124"/>
        <end position="1134"/>
    </location>
</feature>
<reference evidence="14 16" key="1">
    <citation type="journal article" date="2010" name="BMC Genomics">
        <title>Combination of measures distinguishes pre-miRNAs from other stem-loops in the genome of the newly sequenced Anopheles darlingi.</title>
        <authorList>
            <person name="Mendes N.D."/>
            <person name="Freitas A.T."/>
            <person name="Vasconcelos A.T."/>
            <person name="Sagot M.F."/>
        </authorList>
    </citation>
    <scope>NUCLEOTIDE SEQUENCE</scope>
</reference>
<keyword evidence="7 10" id="KW-0505">Motor protein</keyword>
<protein>
    <submittedName>
        <fullName evidence="14">Chromosome-associated kinesin KIF4A (Chromokinesin)</fullName>
    </submittedName>
</protein>
<comment type="similarity">
    <text evidence="9">Belongs to the TRAFAC class myosin-kinesin ATPase superfamily. Kinesin family. KIN-5/BimC subfamily.</text>
</comment>
<dbReference type="VEuPathDB" id="VectorBase:ADAR2_004252"/>
<dbReference type="GO" id="GO:0005875">
    <property type="term" value="C:microtubule associated complex"/>
    <property type="evidence" value="ECO:0007669"/>
    <property type="project" value="TreeGrafter"/>
</dbReference>
<dbReference type="EMBL" id="ADMH02002146">
    <property type="protein sequence ID" value="ETN58274.1"/>
    <property type="molecule type" value="Genomic_DNA"/>
</dbReference>
<evidence type="ECO:0000256" key="4">
    <source>
        <dbReference type="ARBA" id="ARBA00022741"/>
    </source>
</evidence>
<feature type="compositionally biased region" description="Acidic residues" evidence="12">
    <location>
        <begin position="1066"/>
        <end position="1088"/>
    </location>
</feature>
<dbReference type="HOGENOM" id="CLU_001485_4_1_1"/>
<dbReference type="GO" id="GO:0051231">
    <property type="term" value="P:spindle elongation"/>
    <property type="evidence" value="ECO:0007669"/>
    <property type="project" value="TreeGrafter"/>
</dbReference>
<feature type="region of interest" description="Disordered" evidence="12">
    <location>
        <begin position="1177"/>
        <end position="1196"/>
    </location>
</feature>
<evidence type="ECO:0000256" key="6">
    <source>
        <dbReference type="ARBA" id="ARBA00023054"/>
    </source>
</evidence>
<dbReference type="InterPro" id="IPR027640">
    <property type="entry name" value="Kinesin-like_fam"/>
</dbReference>
<evidence type="ECO:0000256" key="7">
    <source>
        <dbReference type="ARBA" id="ARBA00023175"/>
    </source>
</evidence>
<dbReference type="GO" id="GO:0005874">
    <property type="term" value="C:microtubule"/>
    <property type="evidence" value="ECO:0007669"/>
    <property type="project" value="UniProtKB-KW"/>
</dbReference>
<feature type="compositionally biased region" description="Low complexity" evidence="12">
    <location>
        <begin position="982"/>
        <end position="997"/>
    </location>
</feature>
<dbReference type="EnsemblMetazoa" id="ADAC010140-RA">
    <property type="protein sequence ID" value="ADAC010140-PA"/>
    <property type="gene ID" value="ADAC010140"/>
</dbReference>
<dbReference type="AlphaFoldDB" id="W5J640"/>
<dbReference type="InterPro" id="IPR036961">
    <property type="entry name" value="Kinesin_motor_dom_sf"/>
</dbReference>
<evidence type="ECO:0000313" key="16">
    <source>
        <dbReference type="Proteomes" id="UP000000673"/>
    </source>
</evidence>
<feature type="coiled-coil region" evidence="11">
    <location>
        <begin position="1005"/>
        <end position="1032"/>
    </location>
</feature>
<evidence type="ECO:0000256" key="9">
    <source>
        <dbReference type="ARBA" id="ARBA00034704"/>
    </source>
</evidence>
<dbReference type="VEuPathDB" id="VectorBase:ADAC010140"/>
<feature type="binding site" evidence="10">
    <location>
        <begin position="98"/>
        <end position="105"/>
    </location>
    <ligand>
        <name>ATP</name>
        <dbReference type="ChEBI" id="CHEBI:30616"/>
    </ligand>
</feature>
<keyword evidence="6 11" id="KW-0175">Coiled coil</keyword>
<dbReference type="GO" id="GO:0008017">
    <property type="term" value="F:microtubule binding"/>
    <property type="evidence" value="ECO:0007669"/>
    <property type="project" value="InterPro"/>
</dbReference>
<proteinExistence type="inferred from homology"/>
<dbReference type="STRING" id="43151.W5J640"/>
<dbReference type="InterPro" id="IPR019821">
    <property type="entry name" value="Kinesin_motor_CS"/>
</dbReference>
<keyword evidence="3" id="KW-0493">Microtubule</keyword>
<evidence type="ECO:0000313" key="15">
    <source>
        <dbReference type="EnsemblMetazoa" id="ADAC010140-PA"/>
    </source>
</evidence>
<dbReference type="eggNOG" id="KOG0244">
    <property type="taxonomic scope" value="Eukaryota"/>
</dbReference>
<feature type="compositionally biased region" description="Basic and acidic residues" evidence="12">
    <location>
        <begin position="767"/>
        <end position="777"/>
    </location>
</feature>
<evidence type="ECO:0000256" key="5">
    <source>
        <dbReference type="ARBA" id="ARBA00022840"/>
    </source>
</evidence>
<sequence>MSAGGGRMSNNPECVMVAVRIRPMAPSEEGRGCQSVVEISPPNEPQVVICGGRTKSDIFTYNYAFAPDASQALLYERSVAPVLGKLYEGYNVTILAYGQTGSGKTYTMGTDFSGDMVENAGVIPRAILDIFRKVEETDGSISTSCSFVELYQENVYDLLSEKNTATERQTVEIREMASGIVVLQGLTEIPVRSVAETFDCLVRGSSGRMVRATAMNAVSSRSHSIFTITLQQPSTEDPKSLLTSKFHLVDLAGSERSKKTKTTGDGFREGVKINQGLLALGNVISALGTAVTTGSNNHVPYRDSKLTRLLQDSLGGNSYTLMIACVSPADYNLNETISTLRYADRVRKIKNKPIVNQDPHLAKIKQLEAIIQDLRMEILTLKGGDSSMAVASEFRVPKVPSTSARPSGAVGPPPKRPTLAASATNSSSSMPSDGAPNGVRKSALQELLDKNQLLQAQLQAMAQDLATNEMRALAAEKTLEMLDEKVDDDKDMREHLGSILSTYHEEMVALGMTEPPVTAGTVGDPASQRPSIASSVLNSASSEPEPIDMPLTEDGQKRSDNHTQQQIRLHKELRQLNMELKLKEELHRRCMGNIAAVQSNGPAQQQMAEVLAEYQQTITTLEQQLAELNGQLENTKAIDKRSKLSEERRKKVQQLEAQLSELRTKSMRQAKLLKLKEKDAQRIETLSTEIQSMKATRVKLLKTMRAESDSFRKWRLTHEKEICQLKAKDRKRQNELQTMESMYAKQKKIMQRKMEETIAVNKRLKAALDRRQQRNDGKGGTGPTGDRSMLRGTEAIRWIEQELELLYSMVEASDTLEVLMEQRTQHAAKLAGLKASKSKDPATIEEIHQCEKEMALRNAQISDLQQRGHDIDGQLVLFSKALDTLPEKREAYRRLLAASVADRKQLSGLRFQLVECQAANECLEESLAQLRTDQQQTEQQYAVQVAELEKAYEDKLALLLLHQQQRTPARKQQTAEGEEGTEQALQQQEETETGQQQHTDNNSVLVEAIERIEMLRNELELHKEANRLLQRQLTATKEMLAASNVPRVSGNRKPKPKVLSYVTKQEEEDEEDEEEEDDDDDDDDMDELERERDPDFRGTPISKRRKMSTVSLVQSQRSIDSDTNETSNSSGTGPHCTCTGNCSTMRCGCRKSGLSCQSSSCKCPENCANKALESISEDTPSTTEDEKENTFAISGGDGDSRNLLEMLCTPKQNKRAAEMDILTYVSAHRKLKPLLND</sequence>
<dbReference type="SMART" id="SM01114">
    <property type="entry name" value="CXC"/>
    <property type="match status" value="1"/>
</dbReference>
<dbReference type="PROSITE" id="PS50067">
    <property type="entry name" value="KINESIN_MOTOR_2"/>
    <property type="match status" value="1"/>
</dbReference>
<dbReference type="Pfam" id="PF25764">
    <property type="entry name" value="KIF21A_4th"/>
    <property type="match status" value="1"/>
</dbReference>
<dbReference type="FunCoup" id="W5J640">
    <property type="interactions" value="146"/>
</dbReference>
<evidence type="ECO:0000259" key="13">
    <source>
        <dbReference type="PROSITE" id="PS50067"/>
    </source>
</evidence>
<keyword evidence="8" id="KW-0206">Cytoskeleton</keyword>
<dbReference type="GO" id="GO:0007052">
    <property type="term" value="P:mitotic spindle organization"/>
    <property type="evidence" value="ECO:0007669"/>
    <property type="project" value="TreeGrafter"/>
</dbReference>
<feature type="region of interest" description="Disordered" evidence="12">
    <location>
        <begin position="396"/>
        <end position="439"/>
    </location>
</feature>
<evidence type="ECO:0000256" key="12">
    <source>
        <dbReference type="SAM" id="MobiDB-lite"/>
    </source>
</evidence>
<feature type="domain" description="Kinesin motor" evidence="13">
    <location>
        <begin position="14"/>
        <end position="349"/>
    </location>
</feature>
<comment type="subcellular location">
    <subcellularLocation>
        <location evidence="1">Cytoplasm</location>
        <location evidence="1">Cytoskeleton</location>
    </subcellularLocation>
</comment>
<feature type="region of interest" description="Disordered" evidence="12">
    <location>
        <begin position="966"/>
        <end position="1002"/>
    </location>
</feature>
<evidence type="ECO:0000256" key="3">
    <source>
        <dbReference type="ARBA" id="ARBA00022701"/>
    </source>
</evidence>
<keyword evidence="2" id="KW-0963">Cytoplasm</keyword>
<dbReference type="PROSITE" id="PS00411">
    <property type="entry name" value="KINESIN_MOTOR_1"/>
    <property type="match status" value="1"/>
</dbReference>
<organism evidence="14">
    <name type="scientific">Anopheles darlingi</name>
    <name type="common">Mosquito</name>
    <dbReference type="NCBI Taxonomy" id="43151"/>
    <lineage>
        <taxon>Eukaryota</taxon>
        <taxon>Metazoa</taxon>
        <taxon>Ecdysozoa</taxon>
        <taxon>Arthropoda</taxon>
        <taxon>Hexapoda</taxon>
        <taxon>Insecta</taxon>
        <taxon>Pterygota</taxon>
        <taxon>Neoptera</taxon>
        <taxon>Endopterygota</taxon>
        <taxon>Diptera</taxon>
        <taxon>Nematocera</taxon>
        <taxon>Culicoidea</taxon>
        <taxon>Culicidae</taxon>
        <taxon>Anophelinae</taxon>
        <taxon>Anopheles</taxon>
    </lineage>
</organism>
<feature type="compositionally biased region" description="Low complexity" evidence="12">
    <location>
        <begin position="420"/>
        <end position="432"/>
    </location>
</feature>
<dbReference type="Pfam" id="PF00225">
    <property type="entry name" value="Kinesin"/>
    <property type="match status" value="1"/>
</dbReference>
<dbReference type="InterPro" id="IPR027417">
    <property type="entry name" value="P-loop_NTPase"/>
</dbReference>
<feature type="compositionally biased region" description="Low complexity" evidence="12">
    <location>
        <begin position="531"/>
        <end position="542"/>
    </location>
</feature>
<dbReference type="PANTHER" id="PTHR47969">
    <property type="entry name" value="CHROMOSOME-ASSOCIATED KINESIN KIF4A-RELATED"/>
    <property type="match status" value="1"/>
</dbReference>
<dbReference type="InterPro" id="IPR001752">
    <property type="entry name" value="Kinesin_motor_dom"/>
</dbReference>
<evidence type="ECO:0000256" key="10">
    <source>
        <dbReference type="PROSITE-ProRule" id="PRU00283"/>
    </source>
</evidence>
<dbReference type="GO" id="GO:0003777">
    <property type="term" value="F:microtubule motor activity"/>
    <property type="evidence" value="ECO:0007669"/>
    <property type="project" value="InterPro"/>
</dbReference>
<dbReference type="SMART" id="SM00129">
    <property type="entry name" value="KISc"/>
    <property type="match status" value="1"/>
</dbReference>
<evidence type="ECO:0000256" key="11">
    <source>
        <dbReference type="SAM" id="Coils"/>
    </source>
</evidence>
<dbReference type="PRINTS" id="PR00380">
    <property type="entry name" value="KINESINHEAVY"/>
</dbReference>
<keyword evidence="4 10" id="KW-0547">Nucleotide-binding</keyword>
<feature type="region of interest" description="Disordered" evidence="12">
    <location>
        <begin position="516"/>
        <end position="565"/>
    </location>
</feature>
<evidence type="ECO:0000256" key="1">
    <source>
        <dbReference type="ARBA" id="ARBA00004245"/>
    </source>
</evidence>
<keyword evidence="16" id="KW-1185">Reference proteome</keyword>
<feature type="coiled-coil region" evidence="11">
    <location>
        <begin position="604"/>
        <end position="672"/>
    </location>
</feature>
<dbReference type="PANTHER" id="PTHR47969:SF15">
    <property type="entry name" value="CHROMOSOME-ASSOCIATED KINESIN KIF4A-RELATED"/>
    <property type="match status" value="1"/>
</dbReference>